<reference evidence="4" key="1">
    <citation type="submission" date="2019-03" db="EMBL/GenBank/DDBJ databases">
        <title>Single cell metagenomics reveals metabolic interactions within the superorganism composed of flagellate Streblomastix strix and complex community of Bacteroidetes bacteria on its surface.</title>
        <authorList>
            <person name="Treitli S.C."/>
            <person name="Kolisko M."/>
            <person name="Husnik F."/>
            <person name="Keeling P."/>
            <person name="Hampl V."/>
        </authorList>
    </citation>
    <scope>NUCLEOTIDE SEQUENCE</scope>
    <source>
        <strain evidence="4">STM</strain>
    </source>
</reference>
<dbReference type="InterPro" id="IPR008979">
    <property type="entry name" value="Galactose-bd-like_sf"/>
</dbReference>
<evidence type="ECO:0000313" key="4">
    <source>
        <dbReference type="EMBL" id="KAA6328817.1"/>
    </source>
</evidence>
<dbReference type="Pfam" id="PF22666">
    <property type="entry name" value="Glyco_hydro_2_N2"/>
    <property type="match status" value="1"/>
</dbReference>
<evidence type="ECO:0000259" key="3">
    <source>
        <dbReference type="Pfam" id="PF22666"/>
    </source>
</evidence>
<keyword evidence="2" id="KW-0378">Hydrolase</keyword>
<dbReference type="EMBL" id="SNRY01001749">
    <property type="protein sequence ID" value="KAA6328817.1"/>
    <property type="molecule type" value="Genomic_DNA"/>
</dbReference>
<name>A0A5J4R3U5_9ZZZZ</name>
<dbReference type="NCBIfam" id="NF045579">
    <property type="entry name" value="rhamnoside_JR"/>
    <property type="match status" value="1"/>
</dbReference>
<dbReference type="AlphaFoldDB" id="A0A5J4R3U5"/>
<comment type="caution">
    <text evidence="4">The sequence shown here is derived from an EMBL/GenBank/DDBJ whole genome shotgun (WGS) entry which is preliminary data.</text>
</comment>
<dbReference type="PANTHER" id="PTHR43817:SF1">
    <property type="entry name" value="HYDROLASE, FAMILY 43, PUTATIVE (AFU_ORTHOLOGUE AFUA_3G01660)-RELATED"/>
    <property type="match status" value="1"/>
</dbReference>
<feature type="domain" description="Beta-mannosidase-like galactose-binding" evidence="3">
    <location>
        <begin position="351"/>
        <end position="432"/>
    </location>
</feature>
<dbReference type="SUPFAM" id="SSF49785">
    <property type="entry name" value="Galactose-binding domain-like"/>
    <property type="match status" value="1"/>
</dbReference>
<feature type="non-terminal residue" evidence="4">
    <location>
        <position position="1"/>
    </location>
</feature>
<proteinExistence type="predicted"/>
<protein>
    <recommendedName>
        <fullName evidence="3">Beta-mannosidase-like galactose-binding domain-containing protein</fullName>
    </recommendedName>
</protein>
<dbReference type="InterPro" id="IPR054593">
    <property type="entry name" value="Beta-mannosidase-like_N2"/>
</dbReference>
<keyword evidence="1" id="KW-0732">Signal</keyword>
<accession>A0A5J4R3U5</accession>
<evidence type="ECO:0000256" key="2">
    <source>
        <dbReference type="ARBA" id="ARBA00022801"/>
    </source>
</evidence>
<dbReference type="Gene3D" id="2.60.120.260">
    <property type="entry name" value="Galactose-binding domain-like"/>
    <property type="match status" value="1"/>
</dbReference>
<evidence type="ECO:0000256" key="1">
    <source>
        <dbReference type="ARBA" id="ARBA00022729"/>
    </source>
</evidence>
<gene>
    <name evidence="4" type="ORF">EZS27_022314</name>
</gene>
<organism evidence="4">
    <name type="scientific">termite gut metagenome</name>
    <dbReference type="NCBI Taxonomy" id="433724"/>
    <lineage>
        <taxon>unclassified sequences</taxon>
        <taxon>metagenomes</taxon>
        <taxon>organismal metagenomes</taxon>
    </lineage>
</organism>
<sequence length="503" mass="55728">DKVFQLLKDGATVIGNRPKTSFGLVDYPNNDSKLKELADQLWGDVSGQAGERTVGKGQLIWGKSAEKVLRQQGVVADFRASQPLNQIHRRTPDADIYFVANPEDNFILAQTSFRAEGKPEFWSPETGKITPSTAYQTHEGVTTILLPLKPTESVFVVFRKDAAKKTDAIASITYNNTLLGSINESLPIGKDLPIIRIVSAKYGPVGDVARTIDVKAKLQAIIDGGSKNFPVSEMAKPVDPAYMVVKTLTIAYEMDGETYTWQGTDPMRVNLIKSKKSPFIAEPSINVMGTTCLNAWASGHYDVTLVSGKKWSADVVLPEPLEISGPWQIQFPKKTVIFDKLISWSESDDESIQYFSGTAVYSKMIKMPETFLAADQRIYLDLGQVDAIAELTVNGKSFDVLWKLDKTVDITDALKSSENHLEIRVTNLWPNRLIGDAKLPVEKERQPNGTLSKWPEWVYGGQPDPSGRETFCMWDLWSKDDTLLSSGLIGPVKLLPVKQCVVL</sequence>
<dbReference type="PANTHER" id="PTHR43817">
    <property type="entry name" value="GLYCOSYL HYDROLASE"/>
    <property type="match status" value="1"/>
</dbReference>
<dbReference type="Pfam" id="PF17132">
    <property type="entry name" value="Glyco_hydro_106"/>
    <property type="match status" value="1"/>
</dbReference>
<dbReference type="GO" id="GO:0004553">
    <property type="term" value="F:hydrolase activity, hydrolyzing O-glycosyl compounds"/>
    <property type="evidence" value="ECO:0007669"/>
    <property type="project" value="UniProtKB-ARBA"/>
</dbReference>